<feature type="region of interest" description="Disordered" evidence="1">
    <location>
        <begin position="29"/>
        <end position="48"/>
    </location>
</feature>
<gene>
    <name evidence="2" type="ORF">Tsubulata_027918</name>
</gene>
<reference evidence="2" key="1">
    <citation type="submission" date="2022-02" db="EMBL/GenBank/DDBJ databases">
        <authorList>
            <person name="Henning P.M."/>
            <person name="McCubbin A.G."/>
            <person name="Shore J.S."/>
        </authorList>
    </citation>
    <scope>NUCLEOTIDE SEQUENCE</scope>
    <source>
        <strain evidence="2">F60SS</strain>
        <tissue evidence="2">Leaves</tissue>
    </source>
</reference>
<dbReference type="Proteomes" id="UP001141552">
    <property type="component" value="Unassembled WGS sequence"/>
</dbReference>
<dbReference type="PANTHER" id="PTHR34950">
    <property type="entry name" value="OS04G0457400 PROTEIN"/>
    <property type="match status" value="1"/>
</dbReference>
<protein>
    <submittedName>
        <fullName evidence="2">Uncharacterized protein</fullName>
    </submittedName>
</protein>
<proteinExistence type="predicted"/>
<name>A0A9Q0FW46_9ROSI</name>
<evidence type="ECO:0000256" key="1">
    <source>
        <dbReference type="SAM" id="MobiDB-lite"/>
    </source>
</evidence>
<dbReference type="PANTHER" id="PTHR34950:SF14">
    <property type="entry name" value="REMORIN C-TERMINAL DOMAIN-CONTAINING PROTEIN"/>
    <property type="match status" value="1"/>
</dbReference>
<dbReference type="EMBL" id="JAKUCV010003757">
    <property type="protein sequence ID" value="KAJ4837712.1"/>
    <property type="molecule type" value="Genomic_DNA"/>
</dbReference>
<keyword evidence="3" id="KW-1185">Reference proteome</keyword>
<evidence type="ECO:0000313" key="2">
    <source>
        <dbReference type="EMBL" id="KAJ4837712.1"/>
    </source>
</evidence>
<comment type="caution">
    <text evidence="2">The sequence shown here is derived from an EMBL/GenBank/DDBJ whole genome shotgun (WGS) entry which is preliminary data.</text>
</comment>
<dbReference type="OrthoDB" id="850722at2759"/>
<evidence type="ECO:0000313" key="3">
    <source>
        <dbReference type="Proteomes" id="UP001141552"/>
    </source>
</evidence>
<reference evidence="2" key="2">
    <citation type="journal article" date="2023" name="Plants (Basel)">
        <title>Annotation of the Turnera subulata (Passifloraceae) Draft Genome Reveals the S-Locus Evolved after the Divergence of Turneroideae from Passifloroideae in a Stepwise Manner.</title>
        <authorList>
            <person name="Henning P.M."/>
            <person name="Roalson E.H."/>
            <person name="Mir W."/>
            <person name="McCubbin A.G."/>
            <person name="Shore J.S."/>
        </authorList>
    </citation>
    <scope>NUCLEOTIDE SEQUENCE</scope>
    <source>
        <strain evidence="2">F60SS</strain>
    </source>
</reference>
<organism evidence="2 3">
    <name type="scientific">Turnera subulata</name>
    <dbReference type="NCBI Taxonomy" id="218843"/>
    <lineage>
        <taxon>Eukaryota</taxon>
        <taxon>Viridiplantae</taxon>
        <taxon>Streptophyta</taxon>
        <taxon>Embryophyta</taxon>
        <taxon>Tracheophyta</taxon>
        <taxon>Spermatophyta</taxon>
        <taxon>Magnoliopsida</taxon>
        <taxon>eudicotyledons</taxon>
        <taxon>Gunneridae</taxon>
        <taxon>Pentapetalae</taxon>
        <taxon>rosids</taxon>
        <taxon>fabids</taxon>
        <taxon>Malpighiales</taxon>
        <taxon>Passifloraceae</taxon>
        <taxon>Turnera</taxon>
    </lineage>
</organism>
<accession>A0A9Q0FW46</accession>
<dbReference type="AlphaFoldDB" id="A0A9Q0FW46"/>
<sequence length="79" mass="8819">MAAIFMGSDFAEAYVMKKLHKEKILEKDEEEAAKRGMPSKFYDKKTGSSTSGCFFWASKKSNPAKVSSLVQEPAPNRII</sequence>